<dbReference type="PANTHER" id="PTHR12378:SF7">
    <property type="entry name" value="DESUMOYLATING ISOPEPTIDASE 1"/>
    <property type="match status" value="1"/>
</dbReference>
<keyword evidence="3" id="KW-0378">Hydrolase</keyword>
<accession>A0A812JHB9</accession>
<evidence type="ECO:0000256" key="3">
    <source>
        <dbReference type="ARBA" id="ARBA00022801"/>
    </source>
</evidence>
<dbReference type="SMART" id="SM01179">
    <property type="entry name" value="DUF862"/>
    <property type="match status" value="1"/>
</dbReference>
<evidence type="ECO:0000256" key="1">
    <source>
        <dbReference type="ARBA" id="ARBA00008140"/>
    </source>
</evidence>
<keyword evidence="2" id="KW-0645">Protease</keyword>
<dbReference type="PANTHER" id="PTHR12378">
    <property type="entry name" value="DESUMOYLATING ISOPEPTIDASE"/>
    <property type="match status" value="1"/>
</dbReference>
<reference evidence="5" key="1">
    <citation type="submission" date="2021-02" db="EMBL/GenBank/DDBJ databases">
        <authorList>
            <person name="Dougan E. K."/>
            <person name="Rhodes N."/>
            <person name="Thang M."/>
            <person name="Chan C."/>
        </authorList>
    </citation>
    <scope>NUCLEOTIDE SEQUENCE</scope>
</reference>
<protein>
    <submittedName>
        <fullName evidence="5">Desi1 protein</fullName>
    </submittedName>
</protein>
<name>A0A812JHB9_9DINO</name>
<comment type="similarity">
    <text evidence="1">Belongs to the DeSI family.</text>
</comment>
<dbReference type="EMBL" id="CAJNDS010000433">
    <property type="protein sequence ID" value="CAE7205527.1"/>
    <property type="molecule type" value="Genomic_DNA"/>
</dbReference>
<proteinExistence type="inferred from homology"/>
<evidence type="ECO:0000313" key="6">
    <source>
        <dbReference type="Proteomes" id="UP000604046"/>
    </source>
</evidence>
<dbReference type="InterPro" id="IPR042266">
    <property type="entry name" value="PPPDE_sf"/>
</dbReference>
<comment type="caution">
    <text evidence="5">The sequence shown here is derived from an EMBL/GenBank/DDBJ whole genome shotgun (WGS) entry which is preliminary data.</text>
</comment>
<keyword evidence="6" id="KW-1185">Reference proteome</keyword>
<feature type="domain" description="PPPDE" evidence="4">
    <location>
        <begin position="1"/>
        <end position="148"/>
    </location>
</feature>
<dbReference type="GO" id="GO:0006508">
    <property type="term" value="P:proteolysis"/>
    <property type="evidence" value="ECO:0007669"/>
    <property type="project" value="UniProtKB-KW"/>
</dbReference>
<gene>
    <name evidence="5" type="primary">desi1</name>
    <name evidence="5" type="ORF">SNAT2548_LOCUS6483</name>
</gene>
<organism evidence="5 6">
    <name type="scientific">Symbiodinium natans</name>
    <dbReference type="NCBI Taxonomy" id="878477"/>
    <lineage>
        <taxon>Eukaryota</taxon>
        <taxon>Sar</taxon>
        <taxon>Alveolata</taxon>
        <taxon>Dinophyceae</taxon>
        <taxon>Suessiales</taxon>
        <taxon>Symbiodiniaceae</taxon>
        <taxon>Symbiodinium</taxon>
    </lineage>
</organism>
<dbReference type="Proteomes" id="UP000604046">
    <property type="component" value="Unassembled WGS sequence"/>
</dbReference>
<evidence type="ECO:0000256" key="2">
    <source>
        <dbReference type="ARBA" id="ARBA00022670"/>
    </source>
</evidence>
<dbReference type="GO" id="GO:0008233">
    <property type="term" value="F:peptidase activity"/>
    <property type="evidence" value="ECO:0007669"/>
    <property type="project" value="UniProtKB-KW"/>
</dbReference>
<dbReference type="InterPro" id="IPR008580">
    <property type="entry name" value="PPPDE_dom"/>
</dbReference>
<dbReference type="OrthoDB" id="21221at2759"/>
<evidence type="ECO:0000259" key="4">
    <source>
        <dbReference type="PROSITE" id="PS51858"/>
    </source>
</evidence>
<evidence type="ECO:0000313" key="5">
    <source>
        <dbReference type="EMBL" id="CAE7205527.1"/>
    </source>
</evidence>
<sequence length="148" mass="16327">MYDITDGLACRYSPFFFGQRIRASCSVAVSRASPALSDLPSAQALYHTGVVVQWRGGDLEYWFGGGSSNDSGIVTESAGRTPYGEPLDKRFMGRTSKTREETRDFLKRSSSTFSLNSYDIAYHNCNSFSAAMLEFLCGTQLVGLRCEV</sequence>
<dbReference type="GO" id="GO:0070646">
    <property type="term" value="P:protein modification by small protein removal"/>
    <property type="evidence" value="ECO:0007669"/>
    <property type="project" value="TreeGrafter"/>
</dbReference>
<dbReference type="Gene3D" id="3.90.1720.30">
    <property type="entry name" value="PPPDE domains"/>
    <property type="match status" value="1"/>
</dbReference>
<dbReference type="Pfam" id="PF05903">
    <property type="entry name" value="Peptidase_C97"/>
    <property type="match status" value="1"/>
</dbReference>
<dbReference type="PROSITE" id="PS51858">
    <property type="entry name" value="PPPDE"/>
    <property type="match status" value="1"/>
</dbReference>
<dbReference type="AlphaFoldDB" id="A0A812JHB9"/>